<evidence type="ECO:0000313" key="2">
    <source>
        <dbReference type="EMBL" id="KAK8230690.1"/>
    </source>
</evidence>
<keyword evidence="3" id="KW-1185">Reference proteome</keyword>
<dbReference type="Proteomes" id="UP001492380">
    <property type="component" value="Unassembled WGS sequence"/>
</dbReference>
<protein>
    <recommendedName>
        <fullName evidence="4">Secreted protein</fullName>
    </recommendedName>
</protein>
<comment type="caution">
    <text evidence="2">The sequence shown here is derived from an EMBL/GenBank/DDBJ whole genome shotgun (WGS) entry which is preliminary data.</text>
</comment>
<evidence type="ECO:0000313" key="3">
    <source>
        <dbReference type="Proteomes" id="UP001492380"/>
    </source>
</evidence>
<evidence type="ECO:0000256" key="1">
    <source>
        <dbReference type="SAM" id="MobiDB-lite"/>
    </source>
</evidence>
<dbReference type="EMBL" id="JBBWRZ010000008">
    <property type="protein sequence ID" value="KAK8230690.1"/>
    <property type="molecule type" value="Genomic_DNA"/>
</dbReference>
<accession>A0ABR1YIG8</accession>
<sequence length="187" mass="21279">MSILVALNVFAQCVVHRSSHWICARCRSCLLFTLKAKAKEKALARYLVQLKVRDDESHPASDTLRAPLETPLSASHNHGARKKKKKKGYNFIEQRSIPPRQPPYLTRSSPTQHHFLQFYSPLLFFRPTPAAKRKPRRGTRHAVLRQNEQHSRDLAFVAVRTRPFLLARMLQVAVPTGRTGSPSRGPA</sequence>
<evidence type="ECO:0008006" key="4">
    <source>
        <dbReference type="Google" id="ProtNLM"/>
    </source>
</evidence>
<feature type="compositionally biased region" description="Basic residues" evidence="1">
    <location>
        <begin position="78"/>
        <end position="88"/>
    </location>
</feature>
<name>A0ABR1YIG8_9PEZI</name>
<reference evidence="2 3" key="1">
    <citation type="submission" date="2024-04" db="EMBL/GenBank/DDBJ databases">
        <title>Phyllosticta paracitricarpa is synonymous to the EU quarantine fungus P. citricarpa based on phylogenomic analyses.</title>
        <authorList>
            <consortium name="Lawrence Berkeley National Laboratory"/>
            <person name="Van Ingen-Buijs V.A."/>
            <person name="Van Westerhoven A.C."/>
            <person name="Haridas S."/>
            <person name="Skiadas P."/>
            <person name="Martin F."/>
            <person name="Groenewald J.Z."/>
            <person name="Crous P.W."/>
            <person name="Seidl M.F."/>
        </authorList>
    </citation>
    <scope>NUCLEOTIDE SEQUENCE [LARGE SCALE GENOMIC DNA]</scope>
    <source>
        <strain evidence="2 3">CBS 123374</strain>
    </source>
</reference>
<proteinExistence type="predicted"/>
<feature type="region of interest" description="Disordered" evidence="1">
    <location>
        <begin position="58"/>
        <end position="91"/>
    </location>
</feature>
<gene>
    <name evidence="2" type="ORF">HDK90DRAFT_330281</name>
</gene>
<organism evidence="2 3">
    <name type="scientific">Phyllosticta capitalensis</name>
    <dbReference type="NCBI Taxonomy" id="121624"/>
    <lineage>
        <taxon>Eukaryota</taxon>
        <taxon>Fungi</taxon>
        <taxon>Dikarya</taxon>
        <taxon>Ascomycota</taxon>
        <taxon>Pezizomycotina</taxon>
        <taxon>Dothideomycetes</taxon>
        <taxon>Dothideomycetes incertae sedis</taxon>
        <taxon>Botryosphaeriales</taxon>
        <taxon>Phyllostictaceae</taxon>
        <taxon>Phyllosticta</taxon>
    </lineage>
</organism>